<dbReference type="AlphaFoldDB" id="A0A399CT02"/>
<evidence type="ECO:0000259" key="3">
    <source>
        <dbReference type="Pfam" id="PF16344"/>
    </source>
</evidence>
<dbReference type="EMBL" id="QWET01000026">
    <property type="protein sequence ID" value="RIH63104.1"/>
    <property type="molecule type" value="Genomic_DNA"/>
</dbReference>
<dbReference type="PANTHER" id="PTHR30273">
    <property type="entry name" value="PERIPLASMIC SIGNAL SENSOR AND SIGMA FACTOR ACTIVATOR FECR-RELATED"/>
    <property type="match status" value="1"/>
</dbReference>
<feature type="domain" description="FecR protein" evidence="2">
    <location>
        <begin position="135"/>
        <end position="227"/>
    </location>
</feature>
<keyword evidence="5" id="KW-1185">Reference proteome</keyword>
<protein>
    <submittedName>
        <fullName evidence="4">DUF4974 domain-containing protein</fullName>
    </submittedName>
</protein>
<accession>A0A399CT02</accession>
<dbReference type="Pfam" id="PF16344">
    <property type="entry name" value="FecR_C"/>
    <property type="match status" value="1"/>
</dbReference>
<dbReference type="RefSeq" id="WP_119351988.1">
    <property type="nucleotide sequence ID" value="NZ_QWET01000026.1"/>
</dbReference>
<dbReference type="PANTHER" id="PTHR30273:SF2">
    <property type="entry name" value="PROTEIN FECR"/>
    <property type="match status" value="1"/>
</dbReference>
<evidence type="ECO:0000256" key="1">
    <source>
        <dbReference type="SAM" id="Phobius"/>
    </source>
</evidence>
<keyword evidence="1" id="KW-0812">Transmembrane</keyword>
<evidence type="ECO:0000313" key="4">
    <source>
        <dbReference type="EMBL" id="RIH63104.1"/>
    </source>
</evidence>
<dbReference type="InterPro" id="IPR012373">
    <property type="entry name" value="Ferrdict_sens_TM"/>
</dbReference>
<dbReference type="OrthoDB" id="1115929at2"/>
<reference evidence="4 5" key="1">
    <citation type="journal article" date="2015" name="Int. J. Syst. Evol. Microbiol.">
        <title>Mariniphaga sediminis sp. nov., isolated from coastal sediment.</title>
        <authorList>
            <person name="Wang F.Q."/>
            <person name="Shen Q.Y."/>
            <person name="Chen G.J."/>
            <person name="Du Z.J."/>
        </authorList>
    </citation>
    <scope>NUCLEOTIDE SEQUENCE [LARGE SCALE GENOMIC DNA]</scope>
    <source>
        <strain evidence="4 5">SY21</strain>
    </source>
</reference>
<sequence length="344" mass="39831">MVSDSNNNIKELFSKLQSGGLSNNEKDRLRAYVIACYKDEQLDMLMHRHWESLDKSGFTEEPSLDDIKMKLLTLIYEEEKKQMQPEVKRRISWQTYFVRIAAILFIPLLVYTGFLLSRVENRPEEPELVMQEVFANPGSRLHFTLADQTEVWLNSGSSLEYPLDIDKQKQRTVKLKGQGYFKVAHSADHPFFVEVNEMKVKVMGTSFDVYDYADDQQLISTLEEGKIALLNKQGKEIVQLVPGEQAVFDKSSKKLLIKEVDIEQMTSWKDGYLVFQDTPLHEVVRVLGRWFNCTFEVAPSLLKSDIKYTATIQDETIGEVLKMVEISTNVKTNIEKREVRIWAE</sequence>
<evidence type="ECO:0000259" key="2">
    <source>
        <dbReference type="Pfam" id="PF04773"/>
    </source>
</evidence>
<dbReference type="InterPro" id="IPR006860">
    <property type="entry name" value="FecR"/>
</dbReference>
<keyword evidence="1" id="KW-1133">Transmembrane helix</keyword>
<feature type="transmembrane region" description="Helical" evidence="1">
    <location>
        <begin position="96"/>
        <end position="116"/>
    </location>
</feature>
<dbReference type="InterPro" id="IPR032508">
    <property type="entry name" value="FecR_C"/>
</dbReference>
<dbReference type="Proteomes" id="UP000266441">
    <property type="component" value="Unassembled WGS sequence"/>
</dbReference>
<comment type="caution">
    <text evidence="4">The sequence shown here is derived from an EMBL/GenBank/DDBJ whole genome shotgun (WGS) entry which is preliminary data.</text>
</comment>
<dbReference type="PIRSF" id="PIRSF018266">
    <property type="entry name" value="FecR"/>
    <property type="match status" value="1"/>
</dbReference>
<dbReference type="Pfam" id="PF04773">
    <property type="entry name" value="FecR"/>
    <property type="match status" value="1"/>
</dbReference>
<dbReference type="Gene3D" id="3.55.50.30">
    <property type="match status" value="1"/>
</dbReference>
<proteinExistence type="predicted"/>
<gene>
    <name evidence="4" type="ORF">D1164_21595</name>
</gene>
<evidence type="ECO:0000313" key="5">
    <source>
        <dbReference type="Proteomes" id="UP000266441"/>
    </source>
</evidence>
<organism evidence="4 5">
    <name type="scientific">Mariniphaga sediminis</name>
    <dbReference type="NCBI Taxonomy" id="1628158"/>
    <lineage>
        <taxon>Bacteria</taxon>
        <taxon>Pseudomonadati</taxon>
        <taxon>Bacteroidota</taxon>
        <taxon>Bacteroidia</taxon>
        <taxon>Marinilabiliales</taxon>
        <taxon>Prolixibacteraceae</taxon>
        <taxon>Mariniphaga</taxon>
    </lineage>
</organism>
<keyword evidence="1" id="KW-0472">Membrane</keyword>
<name>A0A399CT02_9BACT</name>
<dbReference type="Gene3D" id="2.60.120.1440">
    <property type="match status" value="1"/>
</dbReference>
<feature type="domain" description="Protein FecR C-terminal" evidence="3">
    <location>
        <begin position="272"/>
        <end position="341"/>
    </location>
</feature>
<dbReference type="GO" id="GO:0016989">
    <property type="term" value="F:sigma factor antagonist activity"/>
    <property type="evidence" value="ECO:0007669"/>
    <property type="project" value="TreeGrafter"/>
</dbReference>